<feature type="region of interest" description="Disordered" evidence="1">
    <location>
        <begin position="796"/>
        <end position="838"/>
    </location>
</feature>
<dbReference type="InterPro" id="IPR021386">
    <property type="entry name" value="SPP41_DUF3020"/>
</dbReference>
<proteinExistence type="predicted"/>
<accession>H2AP08</accession>
<dbReference type="GO" id="GO:0005634">
    <property type="term" value="C:nucleus"/>
    <property type="evidence" value="ECO:0007669"/>
    <property type="project" value="EnsemblFungi"/>
</dbReference>
<dbReference type="EMBL" id="HE650821">
    <property type="protein sequence ID" value="CCF56108.1"/>
    <property type="molecule type" value="Genomic_DNA"/>
</dbReference>
<feature type="region of interest" description="Disordered" evidence="1">
    <location>
        <begin position="136"/>
        <end position="177"/>
    </location>
</feature>
<dbReference type="PANTHER" id="PTHR42264">
    <property type="entry name" value="EPHRIN_REC_LIKE DOMAIN-CONTAINING PROTEIN"/>
    <property type="match status" value="1"/>
</dbReference>
<feature type="compositionally biased region" description="Basic residues" evidence="1">
    <location>
        <begin position="333"/>
        <end position="345"/>
    </location>
</feature>
<dbReference type="Proteomes" id="UP000005220">
    <property type="component" value="Chromosome 1"/>
</dbReference>
<feature type="region of interest" description="Disordered" evidence="1">
    <location>
        <begin position="711"/>
        <end position="778"/>
    </location>
</feature>
<dbReference type="HOGENOM" id="CLU_251351_0_0_1"/>
<dbReference type="Pfam" id="PF11223">
    <property type="entry name" value="DUF3020"/>
    <property type="match status" value="1"/>
</dbReference>
<feature type="region of interest" description="Disordered" evidence="1">
    <location>
        <begin position="1108"/>
        <end position="1128"/>
    </location>
</feature>
<protein>
    <recommendedName>
        <fullName evidence="2">DUF3020 domain-containing protein</fullName>
    </recommendedName>
</protein>
<feature type="domain" description="DUF3020" evidence="2">
    <location>
        <begin position="1049"/>
        <end position="1096"/>
    </location>
</feature>
<organism evidence="3 4">
    <name type="scientific">Kazachstania africana (strain ATCC 22294 / BCRC 22015 / CBS 2517 / CECT 1963 / NBRC 1671 / NRRL Y-8276)</name>
    <name type="common">Yeast</name>
    <name type="synonym">Kluyveromyces africanus</name>
    <dbReference type="NCBI Taxonomy" id="1071382"/>
    <lineage>
        <taxon>Eukaryota</taxon>
        <taxon>Fungi</taxon>
        <taxon>Dikarya</taxon>
        <taxon>Ascomycota</taxon>
        <taxon>Saccharomycotina</taxon>
        <taxon>Saccharomycetes</taxon>
        <taxon>Saccharomycetales</taxon>
        <taxon>Saccharomycetaceae</taxon>
        <taxon>Kazachstania</taxon>
    </lineage>
</organism>
<feature type="region of interest" description="Disordered" evidence="1">
    <location>
        <begin position="493"/>
        <end position="516"/>
    </location>
</feature>
<dbReference type="GO" id="GO:0005829">
    <property type="term" value="C:cytosol"/>
    <property type="evidence" value="ECO:0007669"/>
    <property type="project" value="EnsemblFungi"/>
</dbReference>
<evidence type="ECO:0000259" key="2">
    <source>
        <dbReference type="Pfam" id="PF11223"/>
    </source>
</evidence>
<dbReference type="STRING" id="1071382.H2AP08"/>
<feature type="compositionally biased region" description="Basic residues" evidence="1">
    <location>
        <begin position="466"/>
        <end position="476"/>
    </location>
</feature>
<evidence type="ECO:0000256" key="1">
    <source>
        <dbReference type="SAM" id="MobiDB-lite"/>
    </source>
</evidence>
<feature type="compositionally biased region" description="Polar residues" evidence="1">
    <location>
        <begin position="262"/>
        <end position="276"/>
    </location>
</feature>
<dbReference type="GO" id="GO:0010629">
    <property type="term" value="P:negative regulation of gene expression"/>
    <property type="evidence" value="ECO:0007669"/>
    <property type="project" value="EnsemblFungi"/>
</dbReference>
<dbReference type="FunCoup" id="H2AP08">
    <property type="interactions" value="47"/>
</dbReference>
<dbReference type="InParanoid" id="H2AP08"/>
<feature type="region of interest" description="Disordered" evidence="1">
    <location>
        <begin position="189"/>
        <end position="285"/>
    </location>
</feature>
<dbReference type="GeneID" id="13885964"/>
<feature type="compositionally biased region" description="Basic and acidic residues" evidence="1">
    <location>
        <begin position="819"/>
        <end position="838"/>
    </location>
</feature>
<feature type="compositionally biased region" description="Basic residues" evidence="1">
    <location>
        <begin position="501"/>
        <end position="516"/>
    </location>
</feature>
<feature type="compositionally biased region" description="Basic residues" evidence="1">
    <location>
        <begin position="229"/>
        <end position="241"/>
    </location>
</feature>
<keyword evidence="4" id="KW-1185">Reference proteome</keyword>
<reference evidence="3 4" key="1">
    <citation type="journal article" date="2011" name="Proc. Natl. Acad. Sci. U.S.A.">
        <title>Evolutionary erosion of yeast sex chromosomes by mating-type switching accidents.</title>
        <authorList>
            <person name="Gordon J.L."/>
            <person name="Armisen D."/>
            <person name="Proux-Wera E."/>
            <person name="Oheigeartaigh S.S."/>
            <person name="Byrne K.P."/>
            <person name="Wolfe K.H."/>
        </authorList>
    </citation>
    <scope>NUCLEOTIDE SEQUENCE [LARGE SCALE GENOMIC DNA]</scope>
    <source>
        <strain evidence="4">ATCC 22294 / BCRC 22015 / CBS 2517 / CECT 1963 / NBRC 1671 / NRRL Y-8276</strain>
    </source>
</reference>
<gene>
    <name evidence="3" type="primary">KAFR0A06730</name>
    <name evidence="3" type="ORF">KAFR_0A06730</name>
</gene>
<evidence type="ECO:0000313" key="4">
    <source>
        <dbReference type="Proteomes" id="UP000005220"/>
    </source>
</evidence>
<feature type="compositionally biased region" description="Low complexity" evidence="1">
    <location>
        <begin position="60"/>
        <end position="93"/>
    </location>
</feature>
<feature type="compositionally biased region" description="Basic residues" evidence="1">
    <location>
        <begin position="149"/>
        <end position="163"/>
    </location>
</feature>
<dbReference type="AlphaFoldDB" id="H2AP08"/>
<dbReference type="RefSeq" id="XP_003955243.1">
    <property type="nucleotide sequence ID" value="XM_003955194.1"/>
</dbReference>
<dbReference type="eggNOG" id="ENOG502S97X">
    <property type="taxonomic scope" value="Eukaryota"/>
</dbReference>
<dbReference type="KEGG" id="kaf:KAFR_0A06730"/>
<name>H2AP08_KAZAF</name>
<feature type="region of interest" description="Disordered" evidence="1">
    <location>
        <begin position="319"/>
        <end position="349"/>
    </location>
</feature>
<feature type="compositionally biased region" description="Polar residues" evidence="1">
    <location>
        <begin position="809"/>
        <end position="818"/>
    </location>
</feature>
<dbReference type="OrthoDB" id="5595797at2759"/>
<feature type="region of interest" description="Disordered" evidence="1">
    <location>
        <begin position="1163"/>
        <end position="1188"/>
    </location>
</feature>
<feature type="region of interest" description="Disordered" evidence="1">
    <location>
        <begin position="56"/>
        <end position="100"/>
    </location>
</feature>
<feature type="region of interest" description="Disordered" evidence="1">
    <location>
        <begin position="453"/>
        <end position="480"/>
    </location>
</feature>
<evidence type="ECO:0000313" key="3">
    <source>
        <dbReference type="EMBL" id="CCF56108.1"/>
    </source>
</evidence>
<sequence length="1201" mass="135137">MSDSNNEEDLNFNELIGNLLSSHNEQEHHVELPEFNNNDDDLVDAVANAIQDIDELPQHDNNNNVNNNNNNENTTAITTTANNSNDSNSNNNNDNDDDGQEQEWAQLLQNGLLNEENSNEQLDQDDENLRKAILESLQGLSTTEAPSKPAKKSKKKKKKHRKVKEPQPDNNDDDTQALVEATLKAFEKELMASSEQAKPKKKKKKAPEKPKITIDPSELPDASYFRPSNKPKKPKKKRAPKKTPPAAQDDEFSKVLADMVNQVVNTSLNDESTAPTNEPPNEEPFDLNQIMQNAMAIAFQEQPHDKAVDSSVMEEFNKGLQNLNVPEVLSKPTSKKSRKKKSTSTKKKDREVVIKDIEVKTKVKPVKEPKEPAKKPQLKVKPKLPEKAVLKKIYLRTVKEVANISKRKIIKQNKLKRQTLKNELQKIREEKKALKKQAKEKIESERKELEEIVARGPPYPHDLRVTKKGKPKKPYRRWTPEELIKRKEKEELEKQKEALKPKKQKKVSKKKTKKLKKVPLSKLKKIPLFNGTSNSSLQPKLEEALTKLASQHNIRDIAGTIMQLPISQNHKINSMKTIEVKNEQNEENRIGLHPPWMLPLYPPLSLPPTVTKAPRQSIPSKSQDLSFTNRLMPSILAPIINTLKIAARNKVNNGASPEETTRHLMTILEHTKKSIASSLLSARKKNSQMATAPKADVPSIPIFTLARAPVKSGNETVATKAPASNDVSITDNREKSEPISVSQKVSESNKIESEQGENSHTSSDREHLSSSNDAGNPILVEDENAENSETQSNIAAGFDNQAKKETEIKQQISISNTEDNSRDTKQGIASKEDPWHDNIGKIVPTKEIVRIKDENMDEGAPKVMGLINIPLKPTDLETKAKTAPTIKVENIVETLVKQQFNVDVTAGADSDSKIDGKTASNISNIITSTIKDLIPKLDNEKSVTKPIERKVRLNKVLNLDGLVPPVPITKIEPVPIPLQIIPKKKEAPNKVNKPSKNKKMKPYNEKSPSMLLYSFSVPNVGFRRLALLKRAKKHLTEDELVILNKELGKARKRKWREANVIRNWVHDLRSRLRKNASALFDSDKEAEKNQWIEENFKKKCLESEFSQEDLAQSNASDDTKNNNTSSTTQVTENEFLNIIAVTLNKLDVARAIEAEVNAEVIKREATPTDRPTKKRKLSAKNPPANDNNTNIRQLTNIEVNI</sequence>
<feature type="compositionally biased region" description="Low complexity" evidence="1">
    <location>
        <begin position="1113"/>
        <end position="1128"/>
    </location>
</feature>